<evidence type="ECO:0000313" key="1">
    <source>
        <dbReference type="EMBL" id="CAF4348207.1"/>
    </source>
</evidence>
<accession>A0A8S2UJV4</accession>
<name>A0A8S2UJV4_9BILA</name>
<dbReference type="AlphaFoldDB" id="A0A8S2UJV4"/>
<dbReference type="EMBL" id="CAJOBI010046062">
    <property type="protein sequence ID" value="CAF4348207.1"/>
    <property type="molecule type" value="Genomic_DNA"/>
</dbReference>
<comment type="caution">
    <text evidence="1">The sequence shown here is derived from an EMBL/GenBank/DDBJ whole genome shotgun (WGS) entry which is preliminary data.</text>
</comment>
<dbReference type="Proteomes" id="UP000676336">
    <property type="component" value="Unassembled WGS sequence"/>
</dbReference>
<gene>
    <name evidence="1" type="ORF">SMN809_LOCUS28123</name>
</gene>
<feature type="non-terminal residue" evidence="1">
    <location>
        <position position="27"/>
    </location>
</feature>
<reference evidence="1" key="1">
    <citation type="submission" date="2021-02" db="EMBL/GenBank/DDBJ databases">
        <authorList>
            <person name="Nowell W R."/>
        </authorList>
    </citation>
    <scope>NUCLEOTIDE SEQUENCE</scope>
</reference>
<protein>
    <submittedName>
        <fullName evidence="1">Uncharacterized protein</fullName>
    </submittedName>
</protein>
<evidence type="ECO:0000313" key="2">
    <source>
        <dbReference type="Proteomes" id="UP000676336"/>
    </source>
</evidence>
<sequence length="27" mass="2568">MKCTGPSEVESACSLGVKALGGTLGGD</sequence>
<organism evidence="1 2">
    <name type="scientific">Rotaria magnacalcarata</name>
    <dbReference type="NCBI Taxonomy" id="392030"/>
    <lineage>
        <taxon>Eukaryota</taxon>
        <taxon>Metazoa</taxon>
        <taxon>Spiralia</taxon>
        <taxon>Gnathifera</taxon>
        <taxon>Rotifera</taxon>
        <taxon>Eurotatoria</taxon>
        <taxon>Bdelloidea</taxon>
        <taxon>Philodinida</taxon>
        <taxon>Philodinidae</taxon>
        <taxon>Rotaria</taxon>
    </lineage>
</organism>
<proteinExistence type="predicted"/>